<organism evidence="3 4">
    <name type="scientific">Acinetobacter albensis</name>
    <dbReference type="NCBI Taxonomy" id="1673609"/>
    <lineage>
        <taxon>Bacteria</taxon>
        <taxon>Pseudomonadati</taxon>
        <taxon>Pseudomonadota</taxon>
        <taxon>Gammaproteobacteria</taxon>
        <taxon>Moraxellales</taxon>
        <taxon>Moraxellaceae</taxon>
        <taxon>Acinetobacter</taxon>
    </lineage>
</organism>
<dbReference type="Gene3D" id="3.40.50.300">
    <property type="entry name" value="P-loop containing nucleotide triphosphate hydrolases"/>
    <property type="match status" value="2"/>
</dbReference>
<proteinExistence type="predicted"/>
<dbReference type="GO" id="GO:0004527">
    <property type="term" value="F:exonuclease activity"/>
    <property type="evidence" value="ECO:0007669"/>
    <property type="project" value="UniProtKB-KW"/>
</dbReference>
<feature type="domain" description="Rad50/SbcC-type AAA" evidence="2">
    <location>
        <begin position="5"/>
        <end position="234"/>
    </location>
</feature>
<protein>
    <submittedName>
        <fullName evidence="3">Exonuclease SbcC</fullName>
    </submittedName>
</protein>
<dbReference type="Pfam" id="PF13558">
    <property type="entry name" value="SbcC_Walker_B"/>
    <property type="match status" value="1"/>
</dbReference>
<dbReference type="RefSeq" id="WP_092719364.1">
    <property type="nucleotide sequence ID" value="NZ_FMBK01000006.1"/>
</dbReference>
<dbReference type="AlphaFoldDB" id="A0A1C4GUD3"/>
<dbReference type="PANTHER" id="PTHR32114">
    <property type="entry name" value="ABC TRANSPORTER ABCH.3"/>
    <property type="match status" value="1"/>
</dbReference>
<gene>
    <name evidence="3" type="ORF">GA0116959_10629</name>
</gene>
<feature type="coiled-coil region" evidence="1">
    <location>
        <begin position="209"/>
        <end position="251"/>
    </location>
</feature>
<feature type="coiled-coil region" evidence="1">
    <location>
        <begin position="801"/>
        <end position="835"/>
    </location>
</feature>
<sequence>MKILRLNLCNLASIAGEHSIDFESEPLSNAGLIAITGKTGAGKSTLLDAMCLALYDQIPRLNGAVGSLKDPSGQGISIKDSKNILRRGTTTGFAELEFIALDQKRYIARWDIRRARNKMDGNLKVDRAIRCVEDQRILTQKISECTPTIEKLIGLSFEQFTRAVLLAQSEVGAFLKAKDQDRADLLEYLTNSHIFSVVSQKAFEKTKEIRQQKEQLQSLIGHIELLSEEQVVELKQQHEQSRLQLRSQQQAEKLLQNDLRWHQQQHVLHTEIQAKKEFYWVQVDANEKMAAQKALLEKLDQFQSIRDAFVQQKNIQQQRVELKQQQTIFLTQFHSLEQQYFQHQTQLKALIVALRTQQQQHVEFKPTLEQTLDLDNQIDVLIKQYKNTQTQIEQILTNQIQPFTQQQSILQQQLQLIQQDHQKLEQQLLTSQNLAVFDREPQATIERLQQFEKLQQQIQQKNEAYTQSSSAELRQQLAERYLQQRVLIQQYGDLNHMEQQQSTLRQQQSSAQDCLHHVEQTLFLLQQIFKDQQEQQQIQIHHAQFLVQSKTLQHDIEQAQQQYLSAQKAREQVQELFAQQRLLQTQSVQNLRAQLQPDTACMVCGSNEHPFVSHQELLHSALQHVQDIQLQQGQNEETQAHEALQKLILAQSRLHTLIEQKTLRLEELVQNQQLQFSQIQHIIQQQHLEVNTDLKPDALQSQLNQLKHEIKQQQIKYAEQQQQLQQYIQQSRTLNQDIQTLEMVEQQFNQLEQCVEPLLKQFDQPLLIQWQKNAHLSQQLIQDIQTRSHTIQQLEKMGLQQQNLQQQLAYTQKELQFYQLQIQQFEQQNHATSAEGTVLRQRIKNLIAPFNDQGFDVGKKWLLALDNEKIELEQNIEQQRQHFSQSDQHFQQAQLKQQEYQTTANQFEQRLEQLEAHIASWQKQHAHFSLDDIQHCLSLSSQEAQNIRLYVERQQQAVLSAKSVLDTLEHQFEKHQAQQPELSFEDVQQQLHTFEAELLHLQEQFNELDAKQRLQHQALAQSAKYQQHIEKIVAEEYRWGRISELIGSKEGTKFQKMAQEYHLDILVEYANQQLQPLAARYQLQRIPDSLGLAIIDHDMNGEIRPVLSLSGGETFLVSLALALAIANMASGSMKLESLFIDEGFGTLDPASLHLVMNALDQLQSQGRKVVLISHIQDMHERIPVQIQVNSIGAGASRIHITG</sequence>
<dbReference type="Proteomes" id="UP000243661">
    <property type="component" value="Unassembled WGS sequence"/>
</dbReference>
<dbReference type="InterPro" id="IPR027417">
    <property type="entry name" value="P-loop_NTPase"/>
</dbReference>
<dbReference type="OrthoDB" id="9795626at2"/>
<feature type="coiled-coil region" evidence="1">
    <location>
        <begin position="984"/>
        <end position="1011"/>
    </location>
</feature>
<dbReference type="InterPro" id="IPR038729">
    <property type="entry name" value="Rad50/SbcC_AAA"/>
</dbReference>
<keyword evidence="1" id="KW-0175">Coiled coil</keyword>
<name>A0A1C4GUD3_9GAMM</name>
<feature type="coiled-coil region" evidence="1">
    <location>
        <begin position="862"/>
        <end position="924"/>
    </location>
</feature>
<keyword evidence="3" id="KW-0540">Nuclease</keyword>
<evidence type="ECO:0000256" key="1">
    <source>
        <dbReference type="SAM" id="Coils"/>
    </source>
</evidence>
<evidence type="ECO:0000313" key="4">
    <source>
        <dbReference type="Proteomes" id="UP000243661"/>
    </source>
</evidence>
<dbReference type="Pfam" id="PF13476">
    <property type="entry name" value="AAA_23"/>
    <property type="match status" value="1"/>
</dbReference>
<dbReference type="PANTHER" id="PTHR32114:SF2">
    <property type="entry name" value="ABC TRANSPORTER ABCH.3"/>
    <property type="match status" value="1"/>
</dbReference>
<dbReference type="GO" id="GO:0006302">
    <property type="term" value="P:double-strand break repair"/>
    <property type="evidence" value="ECO:0007669"/>
    <property type="project" value="InterPro"/>
</dbReference>
<evidence type="ECO:0000259" key="2">
    <source>
        <dbReference type="Pfam" id="PF13476"/>
    </source>
</evidence>
<feature type="coiled-coil region" evidence="1">
    <location>
        <begin position="703"/>
        <end position="744"/>
    </location>
</feature>
<keyword evidence="3" id="KW-0269">Exonuclease</keyword>
<reference evidence="3 4" key="1">
    <citation type="submission" date="2016-08" db="EMBL/GenBank/DDBJ databases">
        <authorList>
            <person name="Seilhamer J.J."/>
        </authorList>
    </citation>
    <scope>NUCLEOTIDE SEQUENCE [LARGE SCALE GENOMIC DNA]</scope>
    <source>
        <strain evidence="3 4">ANC 4874</strain>
    </source>
</reference>
<keyword evidence="3" id="KW-0378">Hydrolase</keyword>
<feature type="coiled-coil region" evidence="1">
    <location>
        <begin position="549"/>
        <end position="586"/>
    </location>
</feature>
<dbReference type="GO" id="GO:0016887">
    <property type="term" value="F:ATP hydrolysis activity"/>
    <property type="evidence" value="ECO:0007669"/>
    <property type="project" value="InterPro"/>
</dbReference>
<evidence type="ECO:0000313" key="3">
    <source>
        <dbReference type="EMBL" id="SCC71809.1"/>
    </source>
</evidence>
<feature type="coiled-coil region" evidence="1">
    <location>
        <begin position="407"/>
        <end position="468"/>
    </location>
</feature>
<accession>A0A1C4GUD3</accession>
<dbReference type="SUPFAM" id="SSF52540">
    <property type="entry name" value="P-loop containing nucleoside triphosphate hydrolases"/>
    <property type="match status" value="2"/>
</dbReference>
<dbReference type="EMBL" id="FMBK01000006">
    <property type="protein sequence ID" value="SCC71809.1"/>
    <property type="molecule type" value="Genomic_DNA"/>
</dbReference>